<dbReference type="PANTHER" id="PTHR44103:SF1">
    <property type="entry name" value="PROPROTEIN CONVERTASE P"/>
    <property type="match status" value="1"/>
</dbReference>
<accession>A0A178IFE6</accession>
<keyword evidence="1" id="KW-0732">Signal</keyword>
<evidence type="ECO:0000313" key="3">
    <source>
        <dbReference type="Proteomes" id="UP000078486"/>
    </source>
</evidence>
<dbReference type="STRING" id="1184151.AW736_15960"/>
<organism evidence="2 3">
    <name type="scientific">Termitidicoccus mucosus</name>
    <dbReference type="NCBI Taxonomy" id="1184151"/>
    <lineage>
        <taxon>Bacteria</taxon>
        <taxon>Pseudomonadati</taxon>
        <taxon>Verrucomicrobiota</taxon>
        <taxon>Opitutia</taxon>
        <taxon>Opitutales</taxon>
        <taxon>Opitutaceae</taxon>
        <taxon>Termitidicoccus</taxon>
    </lineage>
</organism>
<sequence>MFAAGTAPEAAAQQKKLPEKLTRLEHNNPSAVVNLGVGLWAWPVVSDLNGDGLPDLVVVAGASPDRGTYYFENTGRKDAATGMEVFKKAVYLGPGRNDVTPSYLPDGSVRVTAANYEYPDFLKAGINTKSKARKELPFIAKEIHKTSGRIRGEQWSFVDFDGDGKLDLVLGAGDWTDYGWDNAYDANGRWTNGPLHGFVYIMKNLGTNEKPRYAEPFRLKTDGRDIDQYGMPSPVFGDFRGTGKLDLICGEFVDGLTFYENIGTREKPDYAPGRRLTFDGAPLTMPLEMIVVTAQDWNKDGRLDLIVAQEDGYVALLENTGNIIKSEQRSNPRDEPLVRNMPEFKPPRFFRQEADHVKFGVLTTPVAVDWDGDGLIDILTGNTAGEMAFIKNLGGSPARWAAPEFLEADGKRIWIQAGYNGSIQGPAEAKWGYTNIHVADWDGDGLPDIMTNSIIGKILWYKNTGTRSQPKLAAAQPVRAAWDGPVQKPAWNWWDPEGDELVLQWRCTPYMIDIDGDGVPDLVAPDHEGYLAFFKHVVRDGNHFVLPGRRIFRMQGLSEFNSSGVAKEDGESDGPLRMNYGEAGRSGRRTFEFADWDGDGKLDLLVNTVNINLYKNVSRKPGEWIFKDMGPVDGKKLAGHSTSPTTADWDGDGIKELLVGAEDGFFYLMKNPRAEK</sequence>
<dbReference type="AlphaFoldDB" id="A0A178IFE6"/>
<evidence type="ECO:0008006" key="4">
    <source>
        <dbReference type="Google" id="ProtNLM"/>
    </source>
</evidence>
<dbReference type="EMBL" id="LRRQ01000125">
    <property type="protein sequence ID" value="OAM88720.1"/>
    <property type="molecule type" value="Genomic_DNA"/>
</dbReference>
<reference evidence="2 3" key="1">
    <citation type="submission" date="2016-01" db="EMBL/GenBank/DDBJ databases">
        <title>High potential of lignocellulose degradation of a new Verrucomicrobia species.</title>
        <authorList>
            <person name="Wang Y."/>
            <person name="Shi Y."/>
            <person name="Qiu Z."/>
            <person name="Liu S."/>
            <person name="Yang H."/>
        </authorList>
    </citation>
    <scope>NUCLEOTIDE SEQUENCE [LARGE SCALE GENOMIC DNA]</scope>
    <source>
        <strain evidence="2 3">TSB47</strain>
    </source>
</reference>
<evidence type="ECO:0000313" key="2">
    <source>
        <dbReference type="EMBL" id="OAM88720.1"/>
    </source>
</evidence>
<name>A0A178IFE6_9BACT</name>
<dbReference type="Gene3D" id="2.130.10.130">
    <property type="entry name" value="Integrin alpha, N-terminal"/>
    <property type="match status" value="2"/>
</dbReference>
<dbReference type="SUPFAM" id="SSF69318">
    <property type="entry name" value="Integrin alpha N-terminal domain"/>
    <property type="match status" value="1"/>
</dbReference>
<comment type="caution">
    <text evidence="2">The sequence shown here is derived from an EMBL/GenBank/DDBJ whole genome shotgun (WGS) entry which is preliminary data.</text>
</comment>
<dbReference type="InterPro" id="IPR028994">
    <property type="entry name" value="Integrin_alpha_N"/>
</dbReference>
<dbReference type="Proteomes" id="UP000078486">
    <property type="component" value="Unassembled WGS sequence"/>
</dbReference>
<dbReference type="Pfam" id="PF13517">
    <property type="entry name" value="FG-GAP_3"/>
    <property type="match status" value="1"/>
</dbReference>
<dbReference type="InterPro" id="IPR013517">
    <property type="entry name" value="FG-GAP"/>
</dbReference>
<keyword evidence="3" id="KW-1185">Reference proteome</keyword>
<gene>
    <name evidence="2" type="ORF">AW736_15960</name>
</gene>
<protein>
    <recommendedName>
        <fullName evidence="4">VCBS repeat-containing protein</fullName>
    </recommendedName>
</protein>
<proteinExistence type="predicted"/>
<evidence type="ECO:0000256" key="1">
    <source>
        <dbReference type="ARBA" id="ARBA00022729"/>
    </source>
</evidence>
<dbReference type="PANTHER" id="PTHR44103">
    <property type="entry name" value="PROPROTEIN CONVERTASE P"/>
    <property type="match status" value="1"/>
</dbReference>